<proteinExistence type="predicted"/>
<keyword evidence="1" id="KW-1133">Transmembrane helix</keyword>
<feature type="transmembrane region" description="Helical" evidence="1">
    <location>
        <begin position="114"/>
        <end position="132"/>
    </location>
</feature>
<protein>
    <recommendedName>
        <fullName evidence="4">TIGR04086 family membrane protein</fullName>
    </recommendedName>
</protein>
<dbReference type="OrthoDB" id="1787318at2"/>
<evidence type="ECO:0000313" key="3">
    <source>
        <dbReference type="Proteomes" id="UP000009315"/>
    </source>
</evidence>
<dbReference type="STRING" id="1121428.DESHY_110072"/>
<dbReference type="EMBL" id="CAOS01000003">
    <property type="protein sequence ID" value="CCO07128.1"/>
    <property type="molecule type" value="Genomic_DNA"/>
</dbReference>
<reference evidence="2 3" key="1">
    <citation type="journal article" date="2013" name="Genome Announc.">
        <title>Genome Sequence of the Sulfate-Reducing Bacterium Desulfotomaculum hydrothermale Lam5(T).</title>
        <authorList>
            <person name="Amin O."/>
            <person name="Fardeau M.L."/>
            <person name="Valette O."/>
            <person name="Hirschler-Rea A."/>
            <person name="Barbe V."/>
            <person name="Medigue C."/>
            <person name="Vacherie B."/>
            <person name="Ollivier B."/>
            <person name="Bertin P.N."/>
            <person name="Dolla A."/>
        </authorList>
    </citation>
    <scope>NUCLEOTIDE SEQUENCE [LARGE SCALE GENOMIC DNA]</scope>
    <source>
        <strain evidence="3">Lam5 / DSM 18033</strain>
    </source>
</reference>
<evidence type="ECO:0000313" key="2">
    <source>
        <dbReference type="EMBL" id="CCO07128.1"/>
    </source>
</evidence>
<dbReference type="InterPro" id="IPR023804">
    <property type="entry name" value="DUF3792_TM"/>
</dbReference>
<name>K8E6M3_9FIRM</name>
<evidence type="ECO:0008006" key="4">
    <source>
        <dbReference type="Google" id="ProtNLM"/>
    </source>
</evidence>
<organism evidence="2 3">
    <name type="scientific">Desulforamulus hydrothermalis Lam5 = DSM 18033</name>
    <dbReference type="NCBI Taxonomy" id="1121428"/>
    <lineage>
        <taxon>Bacteria</taxon>
        <taxon>Bacillati</taxon>
        <taxon>Bacillota</taxon>
        <taxon>Clostridia</taxon>
        <taxon>Eubacteriales</taxon>
        <taxon>Peptococcaceae</taxon>
        <taxon>Desulforamulus</taxon>
    </lineage>
</organism>
<keyword evidence="3" id="KW-1185">Reference proteome</keyword>
<feature type="transmembrane region" description="Helical" evidence="1">
    <location>
        <begin position="24"/>
        <end position="44"/>
    </location>
</feature>
<dbReference type="Pfam" id="PF12670">
    <property type="entry name" value="DUF3792"/>
    <property type="match status" value="1"/>
</dbReference>
<evidence type="ECO:0000256" key="1">
    <source>
        <dbReference type="SAM" id="Phobius"/>
    </source>
</evidence>
<sequence length="133" mass="13848">MALLKQETPGTPVIHFSSVWRGTLVALVFSLCLSILAGLAYYFTGLSENTMPWVAGGILFVSVVTGSGYAAKRARSKGLFNGLGVGIFTFIIIWLLVGLFLPGQVLLPGALSKFVLTLLAGSLGGMLGIGLAS</sequence>
<gene>
    <name evidence="2" type="ORF">DESHY_110072</name>
</gene>
<feature type="transmembrane region" description="Helical" evidence="1">
    <location>
        <begin position="50"/>
        <end position="71"/>
    </location>
</feature>
<dbReference type="Proteomes" id="UP000009315">
    <property type="component" value="Unassembled WGS sequence"/>
</dbReference>
<dbReference type="NCBIfam" id="TIGR04086">
    <property type="entry name" value="TIGR04086_membr"/>
    <property type="match status" value="1"/>
</dbReference>
<dbReference type="AlphaFoldDB" id="K8E6M3"/>
<accession>K8E6M3</accession>
<keyword evidence="1" id="KW-0472">Membrane</keyword>
<dbReference type="eggNOG" id="ENOG50337DJ">
    <property type="taxonomic scope" value="Bacteria"/>
</dbReference>
<dbReference type="RefSeq" id="WP_008409879.1">
    <property type="nucleotide sequence ID" value="NZ_CAOS01000003.1"/>
</dbReference>
<comment type="caution">
    <text evidence="2">The sequence shown here is derived from an EMBL/GenBank/DDBJ whole genome shotgun (WGS) entry which is preliminary data.</text>
</comment>
<keyword evidence="1" id="KW-0812">Transmembrane</keyword>
<feature type="transmembrane region" description="Helical" evidence="1">
    <location>
        <begin position="78"/>
        <end position="102"/>
    </location>
</feature>